<organism evidence="2">
    <name type="scientific">Caenorhabditis brenneri</name>
    <name type="common">Nematode worm</name>
    <dbReference type="NCBI Taxonomy" id="135651"/>
    <lineage>
        <taxon>Eukaryota</taxon>
        <taxon>Metazoa</taxon>
        <taxon>Ecdysozoa</taxon>
        <taxon>Nematoda</taxon>
        <taxon>Chromadorea</taxon>
        <taxon>Rhabditida</taxon>
        <taxon>Rhabditina</taxon>
        <taxon>Rhabditomorpha</taxon>
        <taxon>Rhabditoidea</taxon>
        <taxon>Rhabditidae</taxon>
        <taxon>Peloderinae</taxon>
        <taxon>Caenorhabditis</taxon>
    </lineage>
</organism>
<accession>G0N2Y4</accession>
<dbReference type="eggNOG" id="ENOG502SSB7">
    <property type="taxonomic scope" value="Eukaryota"/>
</dbReference>
<evidence type="ECO:0000313" key="2">
    <source>
        <dbReference type="Proteomes" id="UP000008068"/>
    </source>
</evidence>
<dbReference type="Proteomes" id="UP000008068">
    <property type="component" value="Unassembled WGS sequence"/>
</dbReference>
<protein>
    <submittedName>
        <fullName evidence="1">Uncharacterized protein</fullName>
    </submittedName>
</protein>
<dbReference type="HOGENOM" id="CLU_098406_1_0_1"/>
<dbReference type="InParanoid" id="G0N2Y4"/>
<dbReference type="AlphaFoldDB" id="G0N2Y4"/>
<name>G0N2Y4_CAEBE</name>
<reference evidence="2" key="1">
    <citation type="submission" date="2011-07" db="EMBL/GenBank/DDBJ databases">
        <authorList>
            <consortium name="Caenorhabditis brenneri Sequencing and Analysis Consortium"/>
            <person name="Wilson R.K."/>
        </authorList>
    </citation>
    <scope>NUCLEOTIDE SEQUENCE [LARGE SCALE GENOMIC DNA]</scope>
    <source>
        <strain evidence="2">PB2801</strain>
    </source>
</reference>
<gene>
    <name evidence="1" type="ORF">CAEBREN_13699</name>
</gene>
<keyword evidence="2" id="KW-1185">Reference proteome</keyword>
<dbReference type="EMBL" id="GL379832">
    <property type="protein sequence ID" value="EGT51193.1"/>
    <property type="molecule type" value="Genomic_DNA"/>
</dbReference>
<proteinExistence type="predicted"/>
<sequence>MSNSANSSPLEPFNMEKELEAISKSCMTNDDYEKFVGNIVRYFIVRYMYSDLMEETVIRIGLTELRKSLNFGPIRPWKIFNATEPSEEDLENAKSLEEYYNLKEPYSGHLDNQLLFEKNLIPAEEYLDERFPSIRDMFRIRFEEIISEGGGPINTKLIDRLIVEYNRIKERVGEATKKLRRLGNCLHQ</sequence>
<dbReference type="OMA" id="ENDEKCW"/>
<dbReference type="OrthoDB" id="5872587at2759"/>
<evidence type="ECO:0000313" key="1">
    <source>
        <dbReference type="EMBL" id="EGT51193.1"/>
    </source>
</evidence>